<dbReference type="PANTHER" id="PTHR19957">
    <property type="entry name" value="SYNTAXIN"/>
    <property type="match status" value="1"/>
</dbReference>
<dbReference type="InterPro" id="IPR010989">
    <property type="entry name" value="SNARE"/>
</dbReference>
<evidence type="ECO:0000259" key="8">
    <source>
        <dbReference type="PROSITE" id="PS50192"/>
    </source>
</evidence>
<dbReference type="GO" id="GO:0006887">
    <property type="term" value="P:exocytosis"/>
    <property type="evidence" value="ECO:0007669"/>
    <property type="project" value="TreeGrafter"/>
</dbReference>
<keyword evidence="5" id="KW-0472">Membrane</keyword>
<feature type="compositionally biased region" description="Basic and acidic residues" evidence="7">
    <location>
        <begin position="1"/>
        <end position="23"/>
    </location>
</feature>
<keyword evidence="9" id="KW-1185">Reference proteome</keyword>
<dbReference type="PROSITE" id="PS00914">
    <property type="entry name" value="SYNTAXIN"/>
    <property type="match status" value="1"/>
</dbReference>
<evidence type="ECO:0000256" key="5">
    <source>
        <dbReference type="ARBA" id="ARBA00023136"/>
    </source>
</evidence>
<evidence type="ECO:0000256" key="6">
    <source>
        <dbReference type="SAM" id="Coils"/>
    </source>
</evidence>
<proteinExistence type="inferred from homology"/>
<dbReference type="OrthoDB" id="10255013at2759"/>
<keyword evidence="3" id="KW-0812">Transmembrane</keyword>
<dbReference type="Pfam" id="PF00804">
    <property type="entry name" value="Syntaxin"/>
    <property type="match status" value="1"/>
</dbReference>
<sequence length="300" mass="34945">MAKDRLPELQKIQKDMHDTEEGRNPGLTETDEMYFCPLDKKCVELGLLLQSIGLLQENVSNLREQVNCAKKLQDQIEKSLFGVCLQKSQLKKAEDDITAMALNIQGQLNQLFPFHDDPLSVKYRVRISHHKALSKDYLKIMADFHNSQEQHSKHIKSRLQRHLSILGEHNVSDERLEALMQGDVQKEMYAQLQEKEQKYTAICERHDQIKTLEQGVLEVHNLFLDMHNLLMDQSELVDTIEYNVSQTQDYVESASTSLDLAVPRSQDLKKATPYKKKYGVRKYILFPLSLFKFWHFKLSK</sequence>
<gene>
    <name evidence="10" type="primary">LOC106158550</name>
</gene>
<dbReference type="InParanoid" id="A0A1S3HVJ1"/>
<comment type="subcellular location">
    <subcellularLocation>
        <location evidence="1">Membrane</location>
        <topology evidence="1">Single-pass type IV membrane protein</topology>
    </subcellularLocation>
</comment>
<feature type="coiled-coil region" evidence="6">
    <location>
        <begin position="52"/>
        <end position="79"/>
    </location>
</feature>
<feature type="region of interest" description="Disordered" evidence="7">
    <location>
        <begin position="1"/>
        <end position="27"/>
    </location>
</feature>
<accession>A0A1S3HVJ1</accession>
<dbReference type="CDD" id="cd15848">
    <property type="entry name" value="SNARE_syntaxin1-like"/>
    <property type="match status" value="1"/>
</dbReference>
<evidence type="ECO:0000313" key="10">
    <source>
        <dbReference type="RefSeq" id="XP_013390055.1"/>
    </source>
</evidence>
<dbReference type="GO" id="GO:0000149">
    <property type="term" value="F:SNARE binding"/>
    <property type="evidence" value="ECO:0007669"/>
    <property type="project" value="TreeGrafter"/>
</dbReference>
<evidence type="ECO:0000256" key="7">
    <source>
        <dbReference type="SAM" id="MobiDB-lite"/>
    </source>
</evidence>
<dbReference type="KEGG" id="lak:106158550"/>
<dbReference type="SUPFAM" id="SSF47661">
    <property type="entry name" value="t-snare proteins"/>
    <property type="match status" value="1"/>
</dbReference>
<protein>
    <submittedName>
        <fullName evidence="10">Syntaxin</fullName>
    </submittedName>
</protein>
<reference evidence="10" key="1">
    <citation type="submission" date="2025-08" db="UniProtKB">
        <authorList>
            <consortium name="RefSeq"/>
        </authorList>
    </citation>
    <scope>IDENTIFICATION</scope>
    <source>
        <tissue evidence="10">Gonads</tissue>
    </source>
</reference>
<feature type="domain" description="T-SNARE coiled-coil homology" evidence="8">
    <location>
        <begin position="199"/>
        <end position="261"/>
    </location>
</feature>
<evidence type="ECO:0000256" key="3">
    <source>
        <dbReference type="ARBA" id="ARBA00022692"/>
    </source>
</evidence>
<dbReference type="PROSITE" id="PS50192">
    <property type="entry name" value="T_SNARE"/>
    <property type="match status" value="1"/>
</dbReference>
<dbReference type="GO" id="GO:0005484">
    <property type="term" value="F:SNAP receptor activity"/>
    <property type="evidence" value="ECO:0007669"/>
    <property type="project" value="InterPro"/>
</dbReference>
<evidence type="ECO:0000256" key="4">
    <source>
        <dbReference type="ARBA" id="ARBA00022989"/>
    </source>
</evidence>
<dbReference type="SMART" id="SM00397">
    <property type="entry name" value="t_SNARE"/>
    <property type="match status" value="1"/>
</dbReference>
<dbReference type="GO" id="GO:0005886">
    <property type="term" value="C:plasma membrane"/>
    <property type="evidence" value="ECO:0007669"/>
    <property type="project" value="TreeGrafter"/>
</dbReference>
<dbReference type="Gene3D" id="1.20.58.70">
    <property type="match status" value="1"/>
</dbReference>
<dbReference type="GO" id="GO:0006886">
    <property type="term" value="P:intracellular protein transport"/>
    <property type="evidence" value="ECO:0007669"/>
    <property type="project" value="InterPro"/>
</dbReference>
<dbReference type="PANTHER" id="PTHR19957:SF307">
    <property type="entry name" value="PROTEIN SSO1-RELATED"/>
    <property type="match status" value="1"/>
</dbReference>
<dbReference type="GO" id="GO:0048278">
    <property type="term" value="P:vesicle docking"/>
    <property type="evidence" value="ECO:0007669"/>
    <property type="project" value="TreeGrafter"/>
</dbReference>
<comment type="similarity">
    <text evidence="2">Belongs to the syntaxin family.</text>
</comment>
<dbReference type="GeneID" id="106158550"/>
<evidence type="ECO:0000313" key="9">
    <source>
        <dbReference type="Proteomes" id="UP000085678"/>
    </source>
</evidence>
<dbReference type="InterPro" id="IPR006012">
    <property type="entry name" value="Syntaxin/epimorphin_CS"/>
</dbReference>
<dbReference type="Proteomes" id="UP000085678">
    <property type="component" value="Unplaced"/>
</dbReference>
<evidence type="ECO:0000256" key="1">
    <source>
        <dbReference type="ARBA" id="ARBA00004211"/>
    </source>
</evidence>
<keyword evidence="6" id="KW-0175">Coiled coil</keyword>
<dbReference type="Gene3D" id="1.20.5.110">
    <property type="match status" value="1"/>
</dbReference>
<dbReference type="InterPro" id="IPR045242">
    <property type="entry name" value="Syntaxin"/>
</dbReference>
<name>A0A1S3HVJ1_LINAN</name>
<keyword evidence="4" id="KW-1133">Transmembrane helix</keyword>
<dbReference type="GO" id="GO:0012505">
    <property type="term" value="C:endomembrane system"/>
    <property type="evidence" value="ECO:0007669"/>
    <property type="project" value="TreeGrafter"/>
</dbReference>
<organism evidence="9 10">
    <name type="scientific">Lingula anatina</name>
    <name type="common">Brachiopod</name>
    <name type="synonym">Lingula unguis</name>
    <dbReference type="NCBI Taxonomy" id="7574"/>
    <lineage>
        <taxon>Eukaryota</taxon>
        <taxon>Metazoa</taxon>
        <taxon>Spiralia</taxon>
        <taxon>Lophotrochozoa</taxon>
        <taxon>Brachiopoda</taxon>
        <taxon>Linguliformea</taxon>
        <taxon>Lingulata</taxon>
        <taxon>Lingulida</taxon>
        <taxon>Linguloidea</taxon>
        <taxon>Lingulidae</taxon>
        <taxon>Lingula</taxon>
    </lineage>
</organism>
<dbReference type="InterPro" id="IPR006011">
    <property type="entry name" value="Syntaxin_N"/>
</dbReference>
<dbReference type="InterPro" id="IPR000727">
    <property type="entry name" value="T_SNARE_dom"/>
</dbReference>
<evidence type="ECO:0000256" key="2">
    <source>
        <dbReference type="ARBA" id="ARBA00009063"/>
    </source>
</evidence>
<dbReference type="STRING" id="7574.A0A1S3HVJ1"/>
<dbReference type="AlphaFoldDB" id="A0A1S3HVJ1"/>
<dbReference type="GO" id="GO:0006906">
    <property type="term" value="P:vesicle fusion"/>
    <property type="evidence" value="ECO:0007669"/>
    <property type="project" value="TreeGrafter"/>
</dbReference>
<dbReference type="GO" id="GO:0031201">
    <property type="term" value="C:SNARE complex"/>
    <property type="evidence" value="ECO:0007669"/>
    <property type="project" value="TreeGrafter"/>
</dbReference>
<dbReference type="RefSeq" id="XP_013390055.1">
    <property type="nucleotide sequence ID" value="XM_013534601.1"/>
</dbReference>